<reference evidence="3" key="1">
    <citation type="submission" date="2017-09" db="EMBL/GenBank/DDBJ databases">
        <title>FDA dAtabase for Regulatory Grade micrObial Sequences (FDA-ARGOS): Supporting development and validation of Infectious Disease Dx tests.</title>
        <authorList>
            <person name="Minogue T."/>
            <person name="Wolcott M."/>
            <person name="Wasieloski L."/>
            <person name="Aguilar W."/>
            <person name="Moore D."/>
            <person name="Tallon L.J."/>
            <person name="Sadzewicz L."/>
            <person name="Ott S."/>
            <person name="Zhao X."/>
            <person name="Nagaraj S."/>
            <person name="Vavikolanu K."/>
            <person name="Aluvathingal J."/>
            <person name="Nadendla S."/>
            <person name="Sichtig H."/>
        </authorList>
    </citation>
    <scope>NUCLEOTIDE SEQUENCE</scope>
    <source>
        <strain evidence="3">FDAARGOS_387</strain>
    </source>
</reference>
<reference evidence="5" key="2">
    <citation type="submission" date="2017-09" db="EMBL/GenBank/DDBJ databases">
        <title>FDA dAtabase for Regulatory Grade micrObial Sequences (FDA-ARGOS): Supporting development and validation of Infectious Disease Dx tests.</title>
        <authorList>
            <person name="Minogue T."/>
            <person name="Wolcott M."/>
            <person name="Wasieloski L."/>
            <person name="Aguilar W."/>
            <person name="Moore D."/>
            <person name="Tallon L."/>
            <person name="Sadzewicz L."/>
            <person name="Ott S."/>
            <person name="Zhao X."/>
            <person name="Nagaraj S."/>
            <person name="Vavikolanu K."/>
            <person name="Aluvathingal J."/>
            <person name="Nadendla S."/>
            <person name="Sichtig H."/>
        </authorList>
    </citation>
    <scope>NUCLEOTIDE SEQUENCE [LARGE SCALE GENOMIC DNA]</scope>
    <source>
        <strain evidence="5">FDAARGOS_387</strain>
    </source>
</reference>
<dbReference type="PANTHER" id="PTHR36180:SF2">
    <property type="entry name" value="BRO FAMILY PROTEIN"/>
    <property type="match status" value="1"/>
</dbReference>
<evidence type="ECO:0000313" key="2">
    <source>
        <dbReference type="EMBL" id="PHI31068.1"/>
    </source>
</evidence>
<evidence type="ECO:0000313" key="6">
    <source>
        <dbReference type="Proteomes" id="UP000373449"/>
    </source>
</evidence>
<dbReference type="PANTHER" id="PTHR36180">
    <property type="entry name" value="DNA-BINDING PROTEIN-RELATED-RELATED"/>
    <property type="match status" value="1"/>
</dbReference>
<dbReference type="SMART" id="SM01040">
    <property type="entry name" value="Bro-N"/>
    <property type="match status" value="1"/>
</dbReference>
<dbReference type="RefSeq" id="WP_029096068.1">
    <property type="nucleotide sequence ID" value="NZ_CAADJA010000002.1"/>
</dbReference>
<protein>
    <submittedName>
        <fullName evidence="4">Uncharacterized phage-encoded protein</fullName>
    </submittedName>
</protein>
<dbReference type="EMBL" id="CAADJA010000002">
    <property type="protein sequence ID" value="VFS51461.1"/>
    <property type="molecule type" value="Genomic_DNA"/>
</dbReference>
<dbReference type="Pfam" id="PF02498">
    <property type="entry name" value="Bro-N"/>
    <property type="match status" value="1"/>
</dbReference>
<accession>A0A2C6DLJ4</accession>
<dbReference type="PROSITE" id="PS51750">
    <property type="entry name" value="BRO_N"/>
    <property type="match status" value="1"/>
</dbReference>
<dbReference type="EMBL" id="PDDX01000001">
    <property type="protein sequence ID" value="PHI31068.1"/>
    <property type="molecule type" value="Genomic_DNA"/>
</dbReference>
<dbReference type="OrthoDB" id="6555472at2"/>
<evidence type="ECO:0000259" key="1">
    <source>
        <dbReference type="PROSITE" id="PS51750"/>
    </source>
</evidence>
<dbReference type="Proteomes" id="UP000224974">
    <property type="component" value="Unassembled WGS sequence"/>
</dbReference>
<organism evidence="3 5">
    <name type="scientific">Budvicia aquatica</name>
    <dbReference type="NCBI Taxonomy" id="82979"/>
    <lineage>
        <taxon>Bacteria</taxon>
        <taxon>Pseudomonadati</taxon>
        <taxon>Pseudomonadota</taxon>
        <taxon>Gammaproteobacteria</taxon>
        <taxon>Enterobacterales</taxon>
        <taxon>Budviciaceae</taxon>
        <taxon>Budvicia</taxon>
    </lineage>
</organism>
<sequence length="251" mass="28437">MKNQLMTFKSHELGISLNGMLYQGKPVFFAVELAKALGYTNPSKALNDHCKSLITLNYNDSLEMGLGNLPRGIQLAPESDVYRLILKSQLPSAERVQDWVCEEVLPSIRETGSYGHQSKPMSEMEMIAAMALSNVEQERRLNHVEGEIETVAEAVENIKKGNMRSGYVGYRQVVAKSGMTDTKCRNLVNAYRIPTDTHEFMTPDGLLSRRAIVEFDPFMNAFHRMMSEAEPRGTRWYHPKMGLFQAIGWEK</sequence>
<dbReference type="EMBL" id="PDDX01000001">
    <property type="protein sequence ID" value="PHI31198.1"/>
    <property type="molecule type" value="Genomic_DNA"/>
</dbReference>
<name>A0A2C6DLJ4_9GAMM</name>
<feature type="domain" description="Bro-N" evidence="1">
    <location>
        <begin position="2"/>
        <end position="112"/>
    </location>
</feature>
<evidence type="ECO:0000313" key="4">
    <source>
        <dbReference type="EMBL" id="VFS51461.1"/>
    </source>
</evidence>
<evidence type="ECO:0000313" key="5">
    <source>
        <dbReference type="Proteomes" id="UP000224974"/>
    </source>
</evidence>
<evidence type="ECO:0000313" key="3">
    <source>
        <dbReference type="EMBL" id="PHI31198.1"/>
    </source>
</evidence>
<dbReference type="AlphaFoldDB" id="A0A2C6DLJ4"/>
<gene>
    <name evidence="2" type="ORF">CRN84_17880</name>
    <name evidence="3" type="ORF">CRN84_18565</name>
    <name evidence="4" type="ORF">NCTC12282_05104</name>
</gene>
<dbReference type="STRING" id="1111728.GCA_000427805_04559"/>
<dbReference type="InterPro" id="IPR003497">
    <property type="entry name" value="BRO_N_domain"/>
</dbReference>
<reference evidence="4 6" key="3">
    <citation type="submission" date="2019-03" db="EMBL/GenBank/DDBJ databases">
        <authorList>
            <consortium name="Pathogen Informatics"/>
        </authorList>
    </citation>
    <scope>NUCLEOTIDE SEQUENCE [LARGE SCALE GENOMIC DNA]</scope>
    <source>
        <strain evidence="4 6">NCTC12282</strain>
    </source>
</reference>
<dbReference type="Proteomes" id="UP000373449">
    <property type="component" value="Unassembled WGS sequence"/>
</dbReference>
<keyword evidence="5" id="KW-1185">Reference proteome</keyword>
<proteinExistence type="predicted"/>